<evidence type="ECO:0000313" key="3">
    <source>
        <dbReference type="Proteomes" id="UP000000560"/>
    </source>
</evidence>
<proteinExistence type="predicted"/>
<feature type="region of interest" description="Disordered" evidence="1">
    <location>
        <begin position="1"/>
        <end position="30"/>
    </location>
</feature>
<organism evidence="2 3">
    <name type="scientific">Emericella nidulans (strain FGSC A4 / ATCC 38163 / CBS 112.46 / NRRL 194 / M139)</name>
    <name type="common">Aspergillus nidulans</name>
    <dbReference type="NCBI Taxonomy" id="227321"/>
    <lineage>
        <taxon>Eukaryota</taxon>
        <taxon>Fungi</taxon>
        <taxon>Dikarya</taxon>
        <taxon>Ascomycota</taxon>
        <taxon>Pezizomycotina</taxon>
        <taxon>Eurotiomycetes</taxon>
        <taxon>Eurotiomycetidae</taxon>
        <taxon>Eurotiales</taxon>
        <taxon>Aspergillaceae</taxon>
        <taxon>Aspergillus</taxon>
        <taxon>Aspergillus subgen. Nidulantes</taxon>
    </lineage>
</organism>
<protein>
    <submittedName>
        <fullName evidence="2">Uncharacterized protein</fullName>
    </submittedName>
</protein>
<dbReference type="VEuPathDB" id="FungiDB:AN6011"/>
<dbReference type="RefSeq" id="XP_663615.1">
    <property type="nucleotide sequence ID" value="XM_658523.2"/>
</dbReference>
<evidence type="ECO:0000313" key="2">
    <source>
        <dbReference type="EMBL" id="CBF70368.1"/>
    </source>
</evidence>
<feature type="compositionally biased region" description="Polar residues" evidence="1">
    <location>
        <begin position="9"/>
        <end position="30"/>
    </location>
</feature>
<dbReference type="Proteomes" id="UP000000560">
    <property type="component" value="Chromosome I"/>
</dbReference>
<dbReference type="HOGENOM" id="CLU_3406369_0_0_1"/>
<dbReference type="AlphaFoldDB" id="Q5B0B9"/>
<accession>C8V336</accession>
<name>Q5B0B9_EMENI</name>
<reference evidence="3" key="1">
    <citation type="journal article" date="2005" name="Nature">
        <title>Sequencing of Aspergillus nidulans and comparative analysis with A. fumigatus and A. oryzae.</title>
        <authorList>
            <person name="Galagan J.E."/>
            <person name="Calvo S.E."/>
            <person name="Cuomo C."/>
            <person name="Ma L.J."/>
            <person name="Wortman J.R."/>
            <person name="Batzoglou S."/>
            <person name="Lee S.I."/>
            <person name="Basturkmen M."/>
            <person name="Spevak C.C."/>
            <person name="Clutterbuck J."/>
            <person name="Kapitonov V."/>
            <person name="Jurka J."/>
            <person name="Scazzocchio C."/>
            <person name="Farman M."/>
            <person name="Butler J."/>
            <person name="Purcell S."/>
            <person name="Harris S."/>
            <person name="Braus G.H."/>
            <person name="Draht O."/>
            <person name="Busch S."/>
            <person name="D'Enfert C."/>
            <person name="Bouchier C."/>
            <person name="Goldman G.H."/>
            <person name="Bell-Pedersen D."/>
            <person name="Griffiths-Jones S."/>
            <person name="Doonan J.H."/>
            <person name="Yu J."/>
            <person name="Vienken K."/>
            <person name="Pain A."/>
            <person name="Freitag M."/>
            <person name="Selker E.U."/>
            <person name="Archer D.B."/>
            <person name="Penalva M.A."/>
            <person name="Oakley B.R."/>
            <person name="Momany M."/>
            <person name="Tanaka T."/>
            <person name="Kumagai T."/>
            <person name="Asai K."/>
            <person name="Machida M."/>
            <person name="Nierman W.C."/>
            <person name="Denning D.W."/>
            <person name="Caddick M."/>
            <person name="Hynes M."/>
            <person name="Paoletti M."/>
            <person name="Fischer R."/>
            <person name="Miller B."/>
            <person name="Dyer P."/>
            <person name="Sachs M.S."/>
            <person name="Osmani S.A."/>
            <person name="Birren B.W."/>
        </authorList>
    </citation>
    <scope>NUCLEOTIDE SEQUENCE [LARGE SCALE GENOMIC DNA]</scope>
    <source>
        <strain evidence="3">FGSC A4 / ATCC 38163 / CBS 112.46 / NRRL 194 / M139</strain>
    </source>
</reference>
<reference evidence="3" key="2">
    <citation type="journal article" date="2009" name="Fungal Genet. Biol.">
        <title>The 2008 update of the Aspergillus nidulans genome annotation: a community effort.</title>
        <authorList>
            <person name="Wortman J.R."/>
            <person name="Gilsenan J.M."/>
            <person name="Joardar V."/>
            <person name="Deegan J."/>
            <person name="Clutterbuck J."/>
            <person name="Andersen M.R."/>
            <person name="Archer D."/>
            <person name="Bencina M."/>
            <person name="Braus G."/>
            <person name="Coutinho P."/>
            <person name="von Dohren H."/>
            <person name="Doonan J."/>
            <person name="Driessen A.J."/>
            <person name="Durek P."/>
            <person name="Espeso E."/>
            <person name="Fekete E."/>
            <person name="Flipphi M."/>
            <person name="Estrada C.G."/>
            <person name="Geysens S."/>
            <person name="Goldman G."/>
            <person name="de Groot P.W."/>
            <person name="Hansen K."/>
            <person name="Harris S.D."/>
            <person name="Heinekamp T."/>
            <person name="Helmstaedt K."/>
            <person name="Henrissat B."/>
            <person name="Hofmann G."/>
            <person name="Homan T."/>
            <person name="Horio T."/>
            <person name="Horiuchi H."/>
            <person name="James S."/>
            <person name="Jones M."/>
            <person name="Karaffa L."/>
            <person name="Karanyi Z."/>
            <person name="Kato M."/>
            <person name="Keller N."/>
            <person name="Kelly D.E."/>
            <person name="Kiel J.A."/>
            <person name="Kim J.M."/>
            <person name="van der Klei I.J."/>
            <person name="Klis F.M."/>
            <person name="Kovalchuk A."/>
            <person name="Krasevec N."/>
            <person name="Kubicek C.P."/>
            <person name="Liu B."/>
            <person name="Maccabe A."/>
            <person name="Meyer V."/>
            <person name="Mirabito P."/>
            <person name="Miskei M."/>
            <person name="Mos M."/>
            <person name="Mullins J."/>
            <person name="Nelson D.R."/>
            <person name="Nielsen J."/>
            <person name="Oakley B.R."/>
            <person name="Osmani S.A."/>
            <person name="Pakula T."/>
            <person name="Paszewski A."/>
            <person name="Paulsen I."/>
            <person name="Pilsyk S."/>
            <person name="Pocsi I."/>
            <person name="Punt P.J."/>
            <person name="Ram A.F."/>
            <person name="Ren Q."/>
            <person name="Robellet X."/>
            <person name="Robson G."/>
            <person name="Seiboth B."/>
            <person name="van Solingen P."/>
            <person name="Specht T."/>
            <person name="Sun J."/>
            <person name="Taheri-Talesh N."/>
            <person name="Takeshita N."/>
            <person name="Ussery D."/>
            <person name="vanKuyk P.A."/>
            <person name="Visser H."/>
            <person name="van de Vondervoort P.J."/>
            <person name="de Vries R.P."/>
            <person name="Walton J."/>
            <person name="Xiang X."/>
            <person name="Xiong Y."/>
            <person name="Zeng A.P."/>
            <person name="Brandt B.W."/>
            <person name="Cornell M.J."/>
            <person name="van den Hondel C.A."/>
            <person name="Visser J."/>
            <person name="Oliver S.G."/>
            <person name="Turner G."/>
        </authorList>
    </citation>
    <scope>GENOME REANNOTATION</scope>
    <source>
        <strain evidence="3">FGSC A4 / ATCC 38163 / CBS 112.46 / NRRL 194 / M139</strain>
    </source>
</reference>
<dbReference type="InParanoid" id="Q5B0B9"/>
<dbReference type="GeneID" id="2871134"/>
<dbReference type="KEGG" id="ani:ANIA_06011"/>
<keyword evidence="3" id="KW-1185">Reference proteome</keyword>
<accession>Q5B0B9</accession>
<sequence length="30" mass="3513">MNQNHDKQIQNTGHKVWKTSTFQGRVSRVS</sequence>
<gene>
    <name evidence="2" type="ORF">ANIA_06011</name>
</gene>
<evidence type="ECO:0000256" key="1">
    <source>
        <dbReference type="SAM" id="MobiDB-lite"/>
    </source>
</evidence>
<dbReference type="EMBL" id="BN001301">
    <property type="protein sequence ID" value="CBF70368.1"/>
    <property type="molecule type" value="Genomic_DNA"/>
</dbReference>